<feature type="compositionally biased region" description="Acidic residues" evidence="1">
    <location>
        <begin position="197"/>
        <end position="207"/>
    </location>
</feature>
<protein>
    <recommendedName>
        <fullName evidence="2">Hypervirulence associated protein TUDOR domain-containing protein</fullName>
    </recommendedName>
</protein>
<feature type="compositionally biased region" description="Basic and acidic residues" evidence="1">
    <location>
        <begin position="128"/>
        <end position="191"/>
    </location>
</feature>
<proteinExistence type="predicted"/>
<name>A0A0L0MYC0_TOLOC</name>
<dbReference type="Pfam" id="PF11160">
    <property type="entry name" value="Hva1_TUDOR"/>
    <property type="match status" value="1"/>
</dbReference>
<dbReference type="InterPro" id="IPR021487">
    <property type="entry name" value="DUF3140"/>
</dbReference>
<evidence type="ECO:0000256" key="1">
    <source>
        <dbReference type="SAM" id="MobiDB-lite"/>
    </source>
</evidence>
<dbReference type="PANTHER" id="PTHR40630:SF1">
    <property type="entry name" value="DNA-BINDING PROTEIN"/>
    <property type="match status" value="1"/>
</dbReference>
<feature type="region of interest" description="Disordered" evidence="1">
    <location>
        <begin position="1"/>
        <end position="29"/>
    </location>
</feature>
<sequence length="281" mass="31054">MKGKTVQFRPKRDSAKSNIERHSEPQLTKMKDPSTVIEEFNELVNIAPAELESWLKSDDSKSAGWPKEGEDGESVGHNSGSQIVEILKSNPGKDADNKRHLAQEEKAHREKPTEEVKKTKSYASLKNWGHDILKEKNETSGESKKDNKDDSEKQTGDKRKVPEDDSGSNKKREVEKGRAIDGGEGSGDKVNKTNVTELDDGDNYMDEDSSKPTKGLEVGETVSWNWGHGQPEGKVLDVKGEKTTIETKKGNEVSRNGEPEDPAVVINAGKSKVIKLAHELN</sequence>
<evidence type="ECO:0000259" key="2">
    <source>
        <dbReference type="Pfam" id="PF11160"/>
    </source>
</evidence>
<feature type="domain" description="Hypervirulence associated protein TUDOR" evidence="2">
    <location>
        <begin position="219"/>
        <end position="280"/>
    </location>
</feature>
<dbReference type="PANTHER" id="PTHR40630">
    <property type="entry name" value="POSSIBLE DNA-BINDING PROTEIN"/>
    <property type="match status" value="1"/>
</dbReference>
<dbReference type="OrthoDB" id="2131339at2759"/>
<dbReference type="Proteomes" id="UP000036947">
    <property type="component" value="Unassembled WGS sequence"/>
</dbReference>
<dbReference type="Pfam" id="PF11338">
    <property type="entry name" value="DUF3140"/>
    <property type="match status" value="1"/>
</dbReference>
<dbReference type="STRING" id="1163406.A0A0L0MYC0"/>
<organism evidence="3 4">
    <name type="scientific">Tolypocladium ophioglossoides (strain CBS 100239)</name>
    <name type="common">Snaketongue truffleclub</name>
    <name type="synonym">Elaphocordyceps ophioglossoides</name>
    <dbReference type="NCBI Taxonomy" id="1163406"/>
    <lineage>
        <taxon>Eukaryota</taxon>
        <taxon>Fungi</taxon>
        <taxon>Dikarya</taxon>
        <taxon>Ascomycota</taxon>
        <taxon>Pezizomycotina</taxon>
        <taxon>Sordariomycetes</taxon>
        <taxon>Hypocreomycetidae</taxon>
        <taxon>Hypocreales</taxon>
        <taxon>Ophiocordycipitaceae</taxon>
        <taxon>Tolypocladium</taxon>
    </lineage>
</organism>
<dbReference type="InterPro" id="IPR021331">
    <property type="entry name" value="Hva1_TUDOR"/>
</dbReference>
<feature type="region of interest" description="Disordered" evidence="1">
    <location>
        <begin position="55"/>
        <end position="215"/>
    </location>
</feature>
<keyword evidence="4" id="KW-1185">Reference proteome</keyword>
<accession>A0A0L0MYC0</accession>
<dbReference type="EMBL" id="LFRF01000047">
    <property type="protein sequence ID" value="KND86847.1"/>
    <property type="molecule type" value="Genomic_DNA"/>
</dbReference>
<evidence type="ECO:0000313" key="3">
    <source>
        <dbReference type="EMBL" id="KND86847.1"/>
    </source>
</evidence>
<comment type="caution">
    <text evidence="3">The sequence shown here is derived from an EMBL/GenBank/DDBJ whole genome shotgun (WGS) entry which is preliminary data.</text>
</comment>
<reference evidence="3 4" key="1">
    <citation type="journal article" date="2015" name="BMC Genomics">
        <title>The genome of the truffle-parasite Tolypocladium ophioglossoides and the evolution of antifungal peptaibiotics.</title>
        <authorList>
            <person name="Quandt C.A."/>
            <person name="Bushley K.E."/>
            <person name="Spatafora J.W."/>
        </authorList>
    </citation>
    <scope>NUCLEOTIDE SEQUENCE [LARGE SCALE GENOMIC DNA]</scope>
    <source>
        <strain evidence="3 4">CBS 100239</strain>
    </source>
</reference>
<evidence type="ECO:0000313" key="4">
    <source>
        <dbReference type="Proteomes" id="UP000036947"/>
    </source>
</evidence>
<dbReference type="AlphaFoldDB" id="A0A0L0MYC0"/>
<gene>
    <name evidence="3" type="ORF">TOPH_08529</name>
</gene>
<feature type="compositionally biased region" description="Basic and acidic residues" evidence="1">
    <location>
        <begin position="10"/>
        <end position="29"/>
    </location>
</feature>
<feature type="compositionally biased region" description="Basic and acidic residues" evidence="1">
    <location>
        <begin position="91"/>
        <end position="118"/>
    </location>
</feature>